<comment type="caution">
    <text evidence="1">The sequence shown here is derived from an EMBL/GenBank/DDBJ whole genome shotgun (WGS) entry which is preliminary data.</text>
</comment>
<dbReference type="Proteomes" id="UP000885771">
    <property type="component" value="Unassembled WGS sequence"/>
</dbReference>
<accession>A0A7V5VF21</accession>
<gene>
    <name evidence="1" type="ORF">ENJ15_06025</name>
</gene>
<evidence type="ECO:0008006" key="2">
    <source>
        <dbReference type="Google" id="ProtNLM"/>
    </source>
</evidence>
<protein>
    <recommendedName>
        <fullName evidence="2">6-bladed beta-propeller</fullName>
    </recommendedName>
</protein>
<sequence>MKKILLLLIIVSLQYGQEGVSFNISPSWKITEGLLNPIEMKIKDDYLYVFDYGSDYPFTRIDVKTKEVQSFGKWGMGPSEVSRRGGIELCGFDDNFIYIADKVQRKIMLFNLNNLKYNSLIDIPDISALNILFDPLQKRFVINEANMGPYFFSEWSLDVPKKSGPFTIKGKERFGNLKEFELLNVCAKNFLLKQGCAEYDNVGNLYFLTGNGSLVMAFDKQNKNIFMTLKPFEVKIPDFVTFPGMEGFMSPPINLYPETYVGMDVDNDYVYGIYSGFQDNSKTSKFEDVEYGHGNKLIIFNKSNGSVFKILILPIRIKRIQVTPKNIYFLSTDKEIAIYKYNKESFYEHINKK</sequence>
<dbReference type="SUPFAM" id="SSF63825">
    <property type="entry name" value="YWTD domain"/>
    <property type="match status" value="1"/>
</dbReference>
<evidence type="ECO:0000313" key="1">
    <source>
        <dbReference type="EMBL" id="HHM02554.1"/>
    </source>
</evidence>
<dbReference type="AlphaFoldDB" id="A0A7V5VF21"/>
<proteinExistence type="predicted"/>
<reference evidence="1" key="1">
    <citation type="journal article" date="2020" name="mSystems">
        <title>Genome- and Community-Level Interaction Insights into Carbon Utilization and Element Cycling Functions of Hydrothermarchaeota in Hydrothermal Sediment.</title>
        <authorList>
            <person name="Zhou Z."/>
            <person name="Liu Y."/>
            <person name="Xu W."/>
            <person name="Pan J."/>
            <person name="Luo Z.H."/>
            <person name="Li M."/>
        </authorList>
    </citation>
    <scope>NUCLEOTIDE SEQUENCE [LARGE SCALE GENOMIC DNA]</scope>
    <source>
        <strain evidence="1">HyVt-460</strain>
    </source>
</reference>
<dbReference type="EMBL" id="DRLI01000234">
    <property type="protein sequence ID" value="HHM02554.1"/>
    <property type="molecule type" value="Genomic_DNA"/>
</dbReference>
<name>A0A7V5VF21_CALAY</name>
<organism evidence="1">
    <name type="scientific">Caldithrix abyssi</name>
    <dbReference type="NCBI Taxonomy" id="187145"/>
    <lineage>
        <taxon>Bacteria</taxon>
        <taxon>Pseudomonadati</taxon>
        <taxon>Calditrichota</taxon>
        <taxon>Calditrichia</taxon>
        <taxon>Calditrichales</taxon>
        <taxon>Calditrichaceae</taxon>
        <taxon>Caldithrix</taxon>
    </lineage>
</organism>